<evidence type="ECO:0000256" key="13">
    <source>
        <dbReference type="RuleBase" id="RU004169"/>
    </source>
</evidence>
<evidence type="ECO:0000256" key="12">
    <source>
        <dbReference type="RuleBase" id="RU000554"/>
    </source>
</evidence>
<dbReference type="PANTHER" id="PTHR21091">
    <property type="entry name" value="METHYLTETRAHYDROFOLATE:HOMOCYSTEINE METHYLTRANSFERASE RELATED"/>
    <property type="match status" value="1"/>
</dbReference>
<keyword evidence="19" id="KW-1185">Reference proteome</keyword>
<feature type="compositionally biased region" description="Low complexity" evidence="14">
    <location>
        <begin position="43"/>
        <end position="55"/>
    </location>
</feature>
<dbReference type="NCBIfam" id="TIGR01464">
    <property type="entry name" value="hemE"/>
    <property type="match status" value="1"/>
</dbReference>
<evidence type="ECO:0000256" key="10">
    <source>
        <dbReference type="ARBA" id="ARBA00023239"/>
    </source>
</evidence>
<keyword evidence="10 12" id="KW-0456">Lyase</keyword>
<dbReference type="GO" id="GO:0006783">
    <property type="term" value="P:heme biosynthetic process"/>
    <property type="evidence" value="ECO:0007669"/>
    <property type="project" value="TreeGrafter"/>
</dbReference>
<dbReference type="Pfam" id="PF01208">
    <property type="entry name" value="URO-D"/>
    <property type="match status" value="1"/>
</dbReference>
<dbReference type="InterPro" id="IPR038071">
    <property type="entry name" value="UROD/MetE-like_sf"/>
</dbReference>
<comment type="subunit">
    <text evidence="5">Homodimer.</text>
</comment>
<keyword evidence="11 12" id="KW-0627">Porphyrin biosynthesis</keyword>
<evidence type="ECO:0000256" key="4">
    <source>
        <dbReference type="ARBA" id="ARBA00009935"/>
    </source>
</evidence>
<protein>
    <recommendedName>
        <fullName evidence="7 12">Uroporphyrinogen decarboxylase</fullName>
        <ecNumber evidence="6 12">4.1.1.37</ecNumber>
    </recommendedName>
</protein>
<comment type="catalytic activity">
    <reaction evidence="12">
        <text>uroporphyrinogen III + 4 H(+) = coproporphyrinogen III + 4 CO2</text>
        <dbReference type="Rhea" id="RHEA:19865"/>
        <dbReference type="ChEBI" id="CHEBI:15378"/>
        <dbReference type="ChEBI" id="CHEBI:16526"/>
        <dbReference type="ChEBI" id="CHEBI:57308"/>
        <dbReference type="ChEBI" id="CHEBI:57309"/>
        <dbReference type="EC" id="4.1.1.37"/>
    </reaction>
</comment>
<comment type="function">
    <text evidence="1">Catalyzes the decarboxylation of four acetate groups of uroporphyrinogen-III to yield coproporphyrinogen-III.</text>
</comment>
<dbReference type="EMBL" id="JAHRHY010000007">
    <property type="protein sequence ID" value="KAG9067791.1"/>
    <property type="molecule type" value="Genomic_DNA"/>
</dbReference>
<keyword evidence="15" id="KW-0732">Signal</keyword>
<dbReference type="HAMAP" id="MF_00218">
    <property type="entry name" value="URO_D"/>
    <property type="match status" value="1"/>
</dbReference>
<dbReference type="GO" id="GO:0004853">
    <property type="term" value="F:uroporphyrinogen decarboxylase activity"/>
    <property type="evidence" value="ECO:0007669"/>
    <property type="project" value="UniProtKB-EC"/>
</dbReference>
<dbReference type="AlphaFoldDB" id="A0A9P7XV93"/>
<comment type="pathway">
    <text evidence="3 12">Porphyrin-containing compound metabolism; protoporphyrin-IX biosynthesis; coproporphyrinogen-III from 5-aminolevulinate: step 4/4.</text>
</comment>
<feature type="signal peptide" evidence="15">
    <location>
        <begin position="1"/>
        <end position="30"/>
    </location>
</feature>
<organism evidence="18 19">
    <name type="scientific">Linnemannia hyalina</name>
    <dbReference type="NCBI Taxonomy" id="64524"/>
    <lineage>
        <taxon>Eukaryota</taxon>
        <taxon>Fungi</taxon>
        <taxon>Fungi incertae sedis</taxon>
        <taxon>Mucoromycota</taxon>
        <taxon>Mortierellomycotina</taxon>
        <taxon>Mortierellomycetes</taxon>
        <taxon>Mortierellales</taxon>
        <taxon>Mortierellaceae</taxon>
        <taxon>Linnemannia</taxon>
    </lineage>
</organism>
<dbReference type="CDD" id="cd00717">
    <property type="entry name" value="URO-D"/>
    <property type="match status" value="1"/>
</dbReference>
<accession>A0A9P7XV93</accession>
<dbReference type="InterPro" id="IPR006361">
    <property type="entry name" value="Uroporphyrinogen_deCO2ase_HemE"/>
</dbReference>
<keyword evidence="8" id="KW-0963">Cytoplasm</keyword>
<comment type="caution">
    <text evidence="18">The sequence shown here is derived from an EMBL/GenBank/DDBJ whole genome shotgun (WGS) entry which is preliminary data.</text>
</comment>
<feature type="chain" id="PRO_5040329975" description="Uroporphyrinogen decarboxylase" evidence="15">
    <location>
        <begin position="31"/>
        <end position="446"/>
    </location>
</feature>
<evidence type="ECO:0000259" key="17">
    <source>
        <dbReference type="PROSITE" id="PS00907"/>
    </source>
</evidence>
<dbReference type="PANTHER" id="PTHR21091:SF169">
    <property type="entry name" value="UROPORPHYRINOGEN DECARBOXYLASE"/>
    <property type="match status" value="1"/>
</dbReference>
<dbReference type="InterPro" id="IPR000257">
    <property type="entry name" value="Uroporphyrinogen_deCOase"/>
</dbReference>
<dbReference type="OrthoDB" id="339900at2759"/>
<comment type="subcellular location">
    <subcellularLocation>
        <location evidence="2">Cytoplasm</location>
    </subcellularLocation>
</comment>
<evidence type="ECO:0000256" key="7">
    <source>
        <dbReference type="ARBA" id="ARBA00014308"/>
    </source>
</evidence>
<evidence type="ECO:0000256" key="11">
    <source>
        <dbReference type="ARBA" id="ARBA00023244"/>
    </source>
</evidence>
<comment type="similarity">
    <text evidence="4 13">Belongs to the uroporphyrinogen decarboxylase family.</text>
</comment>
<feature type="domain" description="Uroporphyrinogen decarboxylase (URO-D)" evidence="17">
    <location>
        <begin position="211"/>
        <end position="227"/>
    </location>
</feature>
<sequence>MASISMPRLSFSPLLRALTAVLLVSTLTSALVVPRVEQHTFSSVTPSSSSVSTTWTEEEQVDPTGRAFPRLKNDLILRAARGEETERVPVWVMRQAGRYLPEFRKVREEHEFFEIVRSPELATIVTLQPVDRYNNLLDAAIIFSDILVVPQALGLVVEMLPGKGPSFPNPLASPEDMKRLKKKVDVHRELQYVFDAITMTRHALEGRVPLIGFSGAPWTLMAYMVEGGGSKTFSKAKTWIFQHPKESHELLQIITDVSVDYLVAQVHAGAQMLQIFESWAGELGPNEFEKFSLPYLIQIARRVKAELGPEKAVPMAVFAKGAWFALHKLSDPSSGFDVVSLDWSHTPAGAKGVSRGRVTLQGNLDPTVLLRGEDAIVKETEKMVRGFFGGADGGKKYIANLGHGILPDVSVDAMEVFLKTVHRVGREVAAEGWNEAEGEGEGEAEL</sequence>
<feature type="domain" description="Uroporphyrinogen decarboxylase (URO-D)" evidence="16">
    <location>
        <begin position="89"/>
        <end position="98"/>
    </location>
</feature>
<keyword evidence="9 12" id="KW-0210">Decarboxylase</keyword>
<evidence type="ECO:0000256" key="6">
    <source>
        <dbReference type="ARBA" id="ARBA00012288"/>
    </source>
</evidence>
<name>A0A9P7XV93_9FUNG</name>
<evidence type="ECO:0000313" key="18">
    <source>
        <dbReference type="EMBL" id="KAG9067791.1"/>
    </source>
</evidence>
<dbReference type="Gene3D" id="3.20.20.210">
    <property type="match status" value="1"/>
</dbReference>
<evidence type="ECO:0000259" key="16">
    <source>
        <dbReference type="PROSITE" id="PS00906"/>
    </source>
</evidence>
<feature type="region of interest" description="Disordered" evidence="14">
    <location>
        <begin position="43"/>
        <end position="63"/>
    </location>
</feature>
<evidence type="ECO:0000256" key="5">
    <source>
        <dbReference type="ARBA" id="ARBA00011738"/>
    </source>
</evidence>
<dbReference type="EC" id="4.1.1.37" evidence="6 12"/>
<dbReference type="SUPFAM" id="SSF51726">
    <property type="entry name" value="UROD/MetE-like"/>
    <property type="match status" value="1"/>
</dbReference>
<evidence type="ECO:0000256" key="9">
    <source>
        <dbReference type="ARBA" id="ARBA00022793"/>
    </source>
</evidence>
<evidence type="ECO:0000256" key="3">
    <source>
        <dbReference type="ARBA" id="ARBA00004804"/>
    </source>
</evidence>
<gene>
    <name evidence="18" type="primary">HEM12_2</name>
    <name evidence="18" type="ORF">KI688_011378</name>
</gene>
<evidence type="ECO:0000256" key="15">
    <source>
        <dbReference type="SAM" id="SignalP"/>
    </source>
</evidence>
<proteinExistence type="inferred from homology"/>
<evidence type="ECO:0000256" key="8">
    <source>
        <dbReference type="ARBA" id="ARBA00022490"/>
    </source>
</evidence>
<reference evidence="18" key="1">
    <citation type="submission" date="2021-06" db="EMBL/GenBank/DDBJ databases">
        <title>Genome Sequence of Mortierella hyaline Strain SCG-10, a Cold-Adapted, Nitrate-Reducing Fungus Isolated from Soil in Minnesota, USA.</title>
        <authorList>
            <person name="Aldossari N."/>
        </authorList>
    </citation>
    <scope>NUCLEOTIDE SEQUENCE</scope>
    <source>
        <strain evidence="18">SCG-10</strain>
    </source>
</reference>
<evidence type="ECO:0000256" key="2">
    <source>
        <dbReference type="ARBA" id="ARBA00004496"/>
    </source>
</evidence>
<dbReference type="FunFam" id="3.20.20.210:FF:000001">
    <property type="entry name" value="Uroporphyrinogen decarboxylase"/>
    <property type="match status" value="1"/>
</dbReference>
<evidence type="ECO:0000256" key="1">
    <source>
        <dbReference type="ARBA" id="ARBA00002448"/>
    </source>
</evidence>
<evidence type="ECO:0000256" key="14">
    <source>
        <dbReference type="SAM" id="MobiDB-lite"/>
    </source>
</evidence>
<dbReference type="PROSITE" id="PS00906">
    <property type="entry name" value="UROD_1"/>
    <property type="match status" value="1"/>
</dbReference>
<dbReference type="PROSITE" id="PS00907">
    <property type="entry name" value="UROD_2"/>
    <property type="match status" value="1"/>
</dbReference>
<dbReference type="GO" id="GO:0005829">
    <property type="term" value="C:cytosol"/>
    <property type="evidence" value="ECO:0007669"/>
    <property type="project" value="TreeGrafter"/>
</dbReference>
<evidence type="ECO:0000313" key="19">
    <source>
        <dbReference type="Proteomes" id="UP000707451"/>
    </source>
</evidence>
<dbReference type="Proteomes" id="UP000707451">
    <property type="component" value="Unassembled WGS sequence"/>
</dbReference>